<proteinExistence type="predicted"/>
<sequence>MAIVLIGGEKGGAGNTTIAVHLAANRARAGRDVMLVDADRQGSASNWVALRDETDAPRIECVSLQGKGMVTQVRELAKRHDEIIIDTGGQDSVELRGAMTTAHRMIIPVQASLFDTWTIDSMAKLVEEASGFNPELYAYACINRASTNPRVREADEARELIGDYDNLGFLTTILCDRIAYRRAVRTGHSVEENSDDPQAAAEISHLASEIYRSMSSPPHHPARPNKPKKEPNPPDQSAPPIIPT</sequence>
<evidence type="ECO:0000256" key="1">
    <source>
        <dbReference type="SAM" id="MobiDB-lite"/>
    </source>
</evidence>
<keyword evidence="4" id="KW-1185">Reference proteome</keyword>
<feature type="compositionally biased region" description="Pro residues" evidence="1">
    <location>
        <begin position="233"/>
        <end position="244"/>
    </location>
</feature>
<gene>
    <name evidence="3" type="ORF">CKO21_05155</name>
</gene>
<evidence type="ECO:0000313" key="3">
    <source>
        <dbReference type="EMBL" id="MBK1696628.1"/>
    </source>
</evidence>
<feature type="domain" description="CobQ/CobB/MinD/ParA nucleotide binding" evidence="2">
    <location>
        <begin position="5"/>
        <end position="188"/>
    </location>
</feature>
<dbReference type="CDD" id="cd02042">
    <property type="entry name" value="ParAB_family"/>
    <property type="match status" value="1"/>
</dbReference>
<dbReference type="SUPFAM" id="SSF52540">
    <property type="entry name" value="P-loop containing nucleoside triphosphate hydrolases"/>
    <property type="match status" value="1"/>
</dbReference>
<dbReference type="RefSeq" id="WP_081728772.1">
    <property type="nucleotide sequence ID" value="NZ_NRRE01000017.1"/>
</dbReference>
<dbReference type="Proteomes" id="UP000778970">
    <property type="component" value="Unassembled WGS sequence"/>
</dbReference>
<dbReference type="Pfam" id="PF01656">
    <property type="entry name" value="CbiA"/>
    <property type="match status" value="1"/>
</dbReference>
<dbReference type="PIRSF" id="PIRSF009320">
    <property type="entry name" value="Nuc_binding_HP_1000"/>
    <property type="match status" value="1"/>
</dbReference>
<dbReference type="Gene3D" id="3.40.50.300">
    <property type="entry name" value="P-loop containing nucleotide triphosphate hydrolases"/>
    <property type="match status" value="1"/>
</dbReference>
<organism evidence="3 4">
    <name type="scientific">Rhodovibrio salinarum</name>
    <dbReference type="NCBI Taxonomy" id="1087"/>
    <lineage>
        <taxon>Bacteria</taxon>
        <taxon>Pseudomonadati</taxon>
        <taxon>Pseudomonadota</taxon>
        <taxon>Alphaproteobacteria</taxon>
        <taxon>Rhodospirillales</taxon>
        <taxon>Rhodovibrionaceae</taxon>
        <taxon>Rhodovibrio</taxon>
    </lineage>
</organism>
<reference evidence="3" key="2">
    <citation type="journal article" date="2020" name="Microorganisms">
        <title>Osmotic Adaptation and Compatible Solute Biosynthesis of Phototrophic Bacteria as Revealed from Genome Analyses.</title>
        <authorList>
            <person name="Imhoff J.F."/>
            <person name="Rahn T."/>
            <person name="Kunzel S."/>
            <person name="Keller A."/>
            <person name="Neulinger S.C."/>
        </authorList>
    </citation>
    <scope>NUCLEOTIDE SEQUENCE</scope>
    <source>
        <strain evidence="3">DSM 9154</strain>
    </source>
</reference>
<evidence type="ECO:0000313" key="4">
    <source>
        <dbReference type="Proteomes" id="UP000778970"/>
    </source>
</evidence>
<evidence type="ECO:0000259" key="2">
    <source>
        <dbReference type="Pfam" id="PF01656"/>
    </source>
</evidence>
<dbReference type="InterPro" id="IPR050678">
    <property type="entry name" value="DNA_Partitioning_ATPase"/>
</dbReference>
<dbReference type="AlphaFoldDB" id="A0A934UZD9"/>
<dbReference type="InterPro" id="IPR027417">
    <property type="entry name" value="P-loop_NTPase"/>
</dbReference>
<comment type="caution">
    <text evidence="3">The sequence shown here is derived from an EMBL/GenBank/DDBJ whole genome shotgun (WGS) entry which is preliminary data.</text>
</comment>
<dbReference type="InterPro" id="IPR002586">
    <property type="entry name" value="CobQ/CobB/MinD/ParA_Nub-bd_dom"/>
</dbReference>
<reference evidence="3" key="1">
    <citation type="submission" date="2017-08" db="EMBL/GenBank/DDBJ databases">
        <authorList>
            <person name="Imhoff J.F."/>
            <person name="Rahn T."/>
            <person name="Kuenzel S."/>
            <person name="Neulinger S.C."/>
        </authorList>
    </citation>
    <scope>NUCLEOTIDE SEQUENCE</scope>
    <source>
        <strain evidence="3">DSM 9154</strain>
    </source>
</reference>
<name>A0A934UZD9_9PROT</name>
<feature type="region of interest" description="Disordered" evidence="1">
    <location>
        <begin position="208"/>
        <end position="244"/>
    </location>
</feature>
<accession>A0A934UZD9</accession>
<dbReference type="EMBL" id="NRRE01000017">
    <property type="protein sequence ID" value="MBK1696628.1"/>
    <property type="molecule type" value="Genomic_DNA"/>
</dbReference>
<protein>
    <recommendedName>
        <fullName evidence="2">CobQ/CobB/MinD/ParA nucleotide binding domain-containing protein</fullName>
    </recommendedName>
</protein>
<dbReference type="PANTHER" id="PTHR13696:SF96">
    <property type="entry name" value="COBQ_COBB_MIND_PARA NUCLEOTIDE BINDING DOMAIN-CONTAINING PROTEIN"/>
    <property type="match status" value="1"/>
</dbReference>
<dbReference type="PANTHER" id="PTHR13696">
    <property type="entry name" value="P-LOOP CONTAINING NUCLEOSIDE TRIPHOSPHATE HYDROLASE"/>
    <property type="match status" value="1"/>
</dbReference>